<organism evidence="1 2">
    <name type="scientific">Desmophyllum pertusum</name>
    <dbReference type="NCBI Taxonomy" id="174260"/>
    <lineage>
        <taxon>Eukaryota</taxon>
        <taxon>Metazoa</taxon>
        <taxon>Cnidaria</taxon>
        <taxon>Anthozoa</taxon>
        <taxon>Hexacorallia</taxon>
        <taxon>Scleractinia</taxon>
        <taxon>Caryophylliina</taxon>
        <taxon>Caryophylliidae</taxon>
        <taxon>Desmophyllum</taxon>
    </lineage>
</organism>
<dbReference type="AlphaFoldDB" id="A0A9W9YIK8"/>
<sequence length="441" mass="48648">MNMQVCRVGVRRCYLHNECGRGNVCKNWICQKKECTKHTDCPDNQACEYPGICKNYEAYCYQGYDNYCKYGYICINKRCTKRECNDNRDCKLGDHCVTGFCKPQPGFCSSDSECTKDQCCAKRGNTKYGVCKGMTKPGRNQWCPLQQNSAQVCPCVPGYVCQMKTNSVIWGKCVATDGGSGSGSGSGFLTLITLAVVIHGEAKVEEDNGLAQDYIPCGNYYCDDGFYCHSGECQPKRRCSHHSHCPTDQYCDTYKHACRVGARRCYSQWGCGSGSICKGGICQKRECTKHTDCPEGKACEYPPGICKNYQAYCYQGYDNYCKQGYVCVNNYCKKRECNGNYNCKLGDHCVGGFCKPQVGFCSSDSECTKDQCCAKAGNNKHGVCKGMTKPGRNQWCPLQQSLEACPCVPGHVCQMKTNSVYWGKCVATDGGSGSGSGSGDF</sequence>
<accession>A0A9W9YIK8</accession>
<protein>
    <submittedName>
        <fullName evidence="1">Uncharacterized protein</fullName>
    </submittedName>
</protein>
<proteinExistence type="predicted"/>
<evidence type="ECO:0000313" key="2">
    <source>
        <dbReference type="Proteomes" id="UP001163046"/>
    </source>
</evidence>
<dbReference type="OrthoDB" id="10574721at2759"/>
<reference evidence="1" key="1">
    <citation type="submission" date="2023-01" db="EMBL/GenBank/DDBJ databases">
        <title>Genome assembly of the deep-sea coral Lophelia pertusa.</title>
        <authorList>
            <person name="Herrera S."/>
            <person name="Cordes E."/>
        </authorList>
    </citation>
    <scope>NUCLEOTIDE SEQUENCE</scope>
    <source>
        <strain evidence="1">USNM1676648</strain>
        <tissue evidence="1">Polyp</tissue>
    </source>
</reference>
<keyword evidence="2" id="KW-1185">Reference proteome</keyword>
<dbReference type="EMBL" id="MU827351">
    <property type="protein sequence ID" value="KAJ7351896.1"/>
    <property type="molecule type" value="Genomic_DNA"/>
</dbReference>
<name>A0A9W9YIK8_9CNID</name>
<comment type="caution">
    <text evidence="1">The sequence shown here is derived from an EMBL/GenBank/DDBJ whole genome shotgun (WGS) entry which is preliminary data.</text>
</comment>
<gene>
    <name evidence="1" type="ORF">OS493_034804</name>
</gene>
<evidence type="ECO:0000313" key="1">
    <source>
        <dbReference type="EMBL" id="KAJ7351896.1"/>
    </source>
</evidence>
<dbReference type="Proteomes" id="UP001163046">
    <property type="component" value="Unassembled WGS sequence"/>
</dbReference>